<dbReference type="InterPro" id="IPR022447">
    <property type="entry name" value="Lys_aminomutase-rel"/>
</dbReference>
<evidence type="ECO:0000313" key="15">
    <source>
        <dbReference type="Proteomes" id="UP000234882"/>
    </source>
</evidence>
<dbReference type="SFLD" id="SFLDS00029">
    <property type="entry name" value="Radical_SAM"/>
    <property type="match status" value="1"/>
</dbReference>
<evidence type="ECO:0000256" key="8">
    <source>
        <dbReference type="ARBA" id="ARBA00023004"/>
    </source>
</evidence>
<comment type="similarity">
    <text evidence="3">Belongs to the radical SAM superfamily. KamA family.</text>
</comment>
<comment type="cofactor">
    <cofactor evidence="1 12">
        <name>pyridoxal 5'-phosphate</name>
        <dbReference type="ChEBI" id="CHEBI:597326"/>
    </cofactor>
</comment>
<evidence type="ECO:0000256" key="10">
    <source>
        <dbReference type="ARBA" id="ARBA00023235"/>
    </source>
</evidence>
<dbReference type="NCBIfam" id="TIGR00238">
    <property type="entry name" value="KamA family radical SAM protein"/>
    <property type="match status" value="1"/>
</dbReference>
<reference evidence="15" key="1">
    <citation type="submission" date="2017-12" db="EMBL/GenBank/DDBJ databases">
        <title>Genomic analysis of Paracoccus sp. CBA4604.</title>
        <authorList>
            <person name="Roh S.W."/>
            <person name="Kim J.Y."/>
            <person name="Kim J.S."/>
        </authorList>
    </citation>
    <scope>NUCLEOTIDE SEQUENCE [LARGE SCALE GENOMIC DNA]</scope>
    <source>
        <strain evidence="15">CBA4604</strain>
    </source>
</reference>
<keyword evidence="6 11" id="KW-0479">Metal-binding</keyword>
<evidence type="ECO:0000256" key="7">
    <source>
        <dbReference type="ARBA" id="ARBA00022898"/>
    </source>
</evidence>
<evidence type="ECO:0000256" key="4">
    <source>
        <dbReference type="ARBA" id="ARBA00022485"/>
    </source>
</evidence>
<dbReference type="InterPro" id="IPR025895">
    <property type="entry name" value="LAM_C_dom"/>
</dbReference>
<evidence type="ECO:0000256" key="6">
    <source>
        <dbReference type="ARBA" id="ARBA00022723"/>
    </source>
</evidence>
<dbReference type="EMBL" id="CP025583">
    <property type="protein sequence ID" value="AUM73252.1"/>
    <property type="molecule type" value="Genomic_DNA"/>
</dbReference>
<evidence type="ECO:0000256" key="3">
    <source>
        <dbReference type="ARBA" id="ARBA00008703"/>
    </source>
</evidence>
<dbReference type="PANTHER" id="PTHR30538">
    <property type="entry name" value="LYSINE 2,3-AMINOMUTASE-RELATED"/>
    <property type="match status" value="1"/>
</dbReference>
<feature type="modified residue" description="N6-(pyridoxal phosphate)lysine" evidence="12">
    <location>
        <position position="317"/>
    </location>
</feature>
<keyword evidence="8" id="KW-0408">Iron</keyword>
<dbReference type="SUPFAM" id="SSF102114">
    <property type="entry name" value="Radical SAM enzymes"/>
    <property type="match status" value="1"/>
</dbReference>
<dbReference type="PROSITE" id="PS51918">
    <property type="entry name" value="RADICAL_SAM"/>
    <property type="match status" value="1"/>
</dbReference>
<name>A0A2K9MCL5_9RHOB</name>
<dbReference type="Pfam" id="PF04055">
    <property type="entry name" value="Radical_SAM"/>
    <property type="match status" value="1"/>
</dbReference>
<evidence type="ECO:0000256" key="1">
    <source>
        <dbReference type="ARBA" id="ARBA00001933"/>
    </source>
</evidence>
<evidence type="ECO:0000256" key="9">
    <source>
        <dbReference type="ARBA" id="ARBA00023014"/>
    </source>
</evidence>
<keyword evidence="4 11" id="KW-0004">4Fe-4S</keyword>
<protein>
    <submittedName>
        <fullName evidence="14">Lysine-2,3-aminomutase-like protein</fullName>
    </submittedName>
</protein>
<dbReference type="Proteomes" id="UP000234882">
    <property type="component" value="Chromosome"/>
</dbReference>
<feature type="binding site" evidence="11">
    <location>
        <position position="114"/>
    </location>
    <ligand>
        <name>[4Fe-4S] cluster</name>
        <dbReference type="ChEBI" id="CHEBI:49883"/>
        <note>4Fe-4S-S-AdoMet</note>
    </ligand>
</feature>
<gene>
    <name evidence="14" type="ORF">CYR75_02145</name>
</gene>
<dbReference type="Pfam" id="PF12544">
    <property type="entry name" value="LAM_C"/>
    <property type="match status" value="1"/>
</dbReference>
<dbReference type="RefSeq" id="WP_101498636.1">
    <property type="nucleotide sequence ID" value="NZ_CP025583.1"/>
</dbReference>
<sequence length="350" mass="37660">MSGKPSQPTAGPSRALTSVADLVSAGLAQAADAPDLDTVAAEFRIRITPTMQSPAPGIARQFVPDPQELTIRPEELADPIGDAAHSPVPGLTHRYPDRAILHLTQTCDVYCRFCFRREVVGAAGPLPQPQLDAVLAHIAATPALREIILTGGDPLTLSPRRLGAVLDRLDAIPHVEVIRLHSRVPVVSPDRIASLAPLLRRRAAVYLVIHTNHPDELTPQAGAAIARLADHGVALLSQSVLLRGVNDDPDVLARLFRALTALRVTPYYLHHCDLARGTSHFRTSIDEGLAIIAALRGHLSGVAIPSYVLDLPGGHGKVPLDSAAVTRIGPGQWRIRDWRGISHDYRDPVR</sequence>
<proteinExistence type="inferred from homology"/>
<organism evidence="14 15">
    <name type="scientific">Paracoccus jeotgali</name>
    <dbReference type="NCBI Taxonomy" id="2065379"/>
    <lineage>
        <taxon>Bacteria</taxon>
        <taxon>Pseudomonadati</taxon>
        <taxon>Pseudomonadota</taxon>
        <taxon>Alphaproteobacteria</taxon>
        <taxon>Rhodobacterales</taxon>
        <taxon>Paracoccaceae</taxon>
        <taxon>Paracoccus</taxon>
    </lineage>
</organism>
<keyword evidence="9 11" id="KW-0411">Iron-sulfur</keyword>
<dbReference type="InterPro" id="IPR058240">
    <property type="entry name" value="rSAM_sf"/>
</dbReference>
<dbReference type="KEGG" id="paru:CYR75_02145"/>
<dbReference type="GO" id="GO:0051539">
    <property type="term" value="F:4 iron, 4 sulfur cluster binding"/>
    <property type="evidence" value="ECO:0007669"/>
    <property type="project" value="UniProtKB-KW"/>
</dbReference>
<dbReference type="Gene3D" id="3.20.20.70">
    <property type="entry name" value="Aldolase class I"/>
    <property type="match status" value="1"/>
</dbReference>
<dbReference type="CDD" id="cd01335">
    <property type="entry name" value="Radical_SAM"/>
    <property type="match status" value="1"/>
</dbReference>
<evidence type="ECO:0000256" key="5">
    <source>
        <dbReference type="ARBA" id="ARBA00022691"/>
    </source>
</evidence>
<dbReference type="OrthoDB" id="9768064at2"/>
<dbReference type="SFLD" id="SFLDG01070">
    <property type="entry name" value="PLP-dependent"/>
    <property type="match status" value="1"/>
</dbReference>
<dbReference type="PANTHER" id="PTHR30538:SF1">
    <property type="entry name" value="L-LYSINE 2,3-AMINOMUTASE"/>
    <property type="match status" value="1"/>
</dbReference>
<dbReference type="InterPro" id="IPR013785">
    <property type="entry name" value="Aldolase_TIM"/>
</dbReference>
<accession>A0A2K9MCL5</accession>
<dbReference type="InterPro" id="IPR003739">
    <property type="entry name" value="Lys_aminomutase/Glu_NH3_mut"/>
</dbReference>
<evidence type="ECO:0000259" key="13">
    <source>
        <dbReference type="PROSITE" id="PS51918"/>
    </source>
</evidence>
<feature type="binding site" evidence="11">
    <location>
        <position position="107"/>
    </location>
    <ligand>
        <name>[4Fe-4S] cluster</name>
        <dbReference type="ChEBI" id="CHEBI:49883"/>
        <note>4Fe-4S-S-AdoMet</note>
    </ligand>
</feature>
<dbReference type="GO" id="GO:0016853">
    <property type="term" value="F:isomerase activity"/>
    <property type="evidence" value="ECO:0007669"/>
    <property type="project" value="UniProtKB-KW"/>
</dbReference>
<dbReference type="InterPro" id="IPR007197">
    <property type="entry name" value="rSAM"/>
</dbReference>
<evidence type="ECO:0000256" key="2">
    <source>
        <dbReference type="ARBA" id="ARBA00001966"/>
    </source>
</evidence>
<dbReference type="GO" id="GO:0046872">
    <property type="term" value="F:metal ion binding"/>
    <property type="evidence" value="ECO:0007669"/>
    <property type="project" value="UniProtKB-KW"/>
</dbReference>
<evidence type="ECO:0000313" key="14">
    <source>
        <dbReference type="EMBL" id="AUM73252.1"/>
    </source>
</evidence>
<evidence type="ECO:0000256" key="12">
    <source>
        <dbReference type="PIRSR" id="PIRSR603739-50"/>
    </source>
</evidence>
<dbReference type="AlphaFoldDB" id="A0A2K9MCL5"/>
<dbReference type="NCBIfam" id="TIGR03822">
    <property type="entry name" value="AblA_like_2"/>
    <property type="match status" value="1"/>
</dbReference>
<keyword evidence="15" id="KW-1185">Reference proteome</keyword>
<evidence type="ECO:0000256" key="11">
    <source>
        <dbReference type="PIRSR" id="PIRSR004911-1"/>
    </source>
</evidence>
<feature type="domain" description="Radical SAM core" evidence="13">
    <location>
        <begin position="93"/>
        <end position="310"/>
    </location>
</feature>
<keyword evidence="10" id="KW-0413">Isomerase</keyword>
<feature type="binding site" evidence="11">
    <location>
        <position position="111"/>
    </location>
    <ligand>
        <name>[4Fe-4S] cluster</name>
        <dbReference type="ChEBI" id="CHEBI:49883"/>
        <note>4Fe-4S-S-AdoMet</note>
    </ligand>
</feature>
<keyword evidence="5" id="KW-0949">S-adenosyl-L-methionine</keyword>
<comment type="cofactor">
    <cofactor evidence="2">
        <name>[4Fe-4S] cluster</name>
        <dbReference type="ChEBI" id="CHEBI:49883"/>
    </cofactor>
</comment>
<dbReference type="PIRSF" id="PIRSF004911">
    <property type="entry name" value="DUF160"/>
    <property type="match status" value="1"/>
</dbReference>
<keyword evidence="7 12" id="KW-0663">Pyridoxal phosphate</keyword>